<dbReference type="PANTHER" id="PTHR10039">
    <property type="entry name" value="AMELOGENIN"/>
    <property type="match status" value="1"/>
</dbReference>
<evidence type="ECO:0000313" key="2">
    <source>
        <dbReference type="EMBL" id="KFA68280.1"/>
    </source>
</evidence>
<sequence length="162" mass="18251">MVTSRHLSEISHRFRNFHQLEIRAILHDITCYIEGGMDQLPGFVRARSDLQHKITDGKLESVDGILAKGSEAYDEAYGQALHRITNQKKDQKDLTLPALSWLAFARSRLTIEELLEALAVEPHSTELDEDKITDLQDLLSICCGLVTAEENGTIRVVHNTTQ</sequence>
<feature type="domain" description="GPI inositol-deacylase winged helix" evidence="1">
    <location>
        <begin position="90"/>
        <end position="162"/>
    </location>
</feature>
<dbReference type="InterPro" id="IPR054471">
    <property type="entry name" value="GPIID_WHD"/>
</dbReference>
<dbReference type="STRING" id="1283841.A0A084QWE5"/>
<name>A0A084QWE5_STAC4</name>
<evidence type="ECO:0000313" key="3">
    <source>
        <dbReference type="Proteomes" id="UP000028524"/>
    </source>
</evidence>
<evidence type="ECO:0000259" key="1">
    <source>
        <dbReference type="Pfam" id="PF22939"/>
    </source>
</evidence>
<proteinExistence type="predicted"/>
<dbReference type="OrthoDB" id="1577640at2759"/>
<keyword evidence="3" id="KW-1185">Reference proteome</keyword>
<dbReference type="PANTHER" id="PTHR10039:SF15">
    <property type="entry name" value="NACHT DOMAIN-CONTAINING PROTEIN"/>
    <property type="match status" value="1"/>
</dbReference>
<gene>
    <name evidence="2" type="ORF">S40285_06638</name>
</gene>
<dbReference type="Pfam" id="PF22939">
    <property type="entry name" value="WHD_GPIID"/>
    <property type="match status" value="1"/>
</dbReference>
<accession>A0A084QWE5</accession>
<dbReference type="EMBL" id="KL659944">
    <property type="protein sequence ID" value="KFA68280.1"/>
    <property type="molecule type" value="Genomic_DNA"/>
</dbReference>
<dbReference type="InParanoid" id="A0A084QWE5"/>
<dbReference type="Proteomes" id="UP000028524">
    <property type="component" value="Unassembled WGS sequence"/>
</dbReference>
<reference evidence="2 3" key="1">
    <citation type="journal article" date="2014" name="BMC Genomics">
        <title>Comparative genome sequencing reveals chemotype-specific gene clusters in the toxigenic black mold Stachybotrys.</title>
        <authorList>
            <person name="Semeiks J."/>
            <person name="Borek D."/>
            <person name="Otwinowski Z."/>
            <person name="Grishin N.V."/>
        </authorList>
    </citation>
    <scope>NUCLEOTIDE SEQUENCE [LARGE SCALE GENOMIC DNA]</scope>
    <source>
        <strain evidence="2 3">IBT 40285</strain>
    </source>
</reference>
<organism evidence="2 3">
    <name type="scientific">Stachybotrys chlorohalonatus (strain IBT 40285)</name>
    <dbReference type="NCBI Taxonomy" id="1283841"/>
    <lineage>
        <taxon>Eukaryota</taxon>
        <taxon>Fungi</taxon>
        <taxon>Dikarya</taxon>
        <taxon>Ascomycota</taxon>
        <taxon>Pezizomycotina</taxon>
        <taxon>Sordariomycetes</taxon>
        <taxon>Hypocreomycetidae</taxon>
        <taxon>Hypocreales</taxon>
        <taxon>Stachybotryaceae</taxon>
        <taxon>Stachybotrys</taxon>
    </lineage>
</organism>
<dbReference type="AlphaFoldDB" id="A0A084QWE5"/>
<protein>
    <recommendedName>
        <fullName evidence="1">GPI inositol-deacylase winged helix domain-containing protein</fullName>
    </recommendedName>
</protein>
<dbReference type="HOGENOM" id="CLU_138731_0_0_1"/>